<organism evidence="2 3">
    <name type="scientific">Mesorhizobium sangaii</name>
    <dbReference type="NCBI Taxonomy" id="505389"/>
    <lineage>
        <taxon>Bacteria</taxon>
        <taxon>Pseudomonadati</taxon>
        <taxon>Pseudomonadota</taxon>
        <taxon>Alphaproteobacteria</taxon>
        <taxon>Hyphomicrobiales</taxon>
        <taxon>Phyllobacteriaceae</taxon>
        <taxon>Mesorhizobium</taxon>
    </lineage>
</organism>
<dbReference type="Gene3D" id="3.40.710.10">
    <property type="entry name" value="DD-peptidase/beta-lactamase superfamily"/>
    <property type="match status" value="1"/>
</dbReference>
<dbReference type="SUPFAM" id="SSF56601">
    <property type="entry name" value="beta-lactamase/transpeptidase-like"/>
    <property type="match status" value="1"/>
</dbReference>
<comment type="caution">
    <text evidence="2">The sequence shown here is derived from an EMBL/GenBank/DDBJ whole genome shotgun (WGS) entry which is preliminary data.</text>
</comment>
<protein>
    <submittedName>
        <fullName evidence="2">CubicO group peptidase (Beta-lactamase class C family)</fullName>
    </submittedName>
</protein>
<dbReference type="PANTHER" id="PTHR43283:SF7">
    <property type="entry name" value="BETA-LACTAMASE-RELATED DOMAIN-CONTAINING PROTEIN"/>
    <property type="match status" value="1"/>
</dbReference>
<evidence type="ECO:0000313" key="3">
    <source>
        <dbReference type="Proteomes" id="UP000556329"/>
    </source>
</evidence>
<accession>A0A841PZB3</accession>
<dbReference type="RefSeq" id="WP_184879445.1">
    <property type="nucleotide sequence ID" value="NZ_JACHEF010000021.1"/>
</dbReference>
<name>A0A841PZB3_9HYPH</name>
<dbReference type="InterPro" id="IPR012338">
    <property type="entry name" value="Beta-lactam/transpept-like"/>
</dbReference>
<reference evidence="2 3" key="1">
    <citation type="submission" date="2020-08" db="EMBL/GenBank/DDBJ databases">
        <title>Genomic Encyclopedia of Type Strains, Phase IV (KMG-IV): sequencing the most valuable type-strain genomes for metagenomic binning, comparative biology and taxonomic classification.</title>
        <authorList>
            <person name="Goeker M."/>
        </authorList>
    </citation>
    <scope>NUCLEOTIDE SEQUENCE [LARGE SCALE GENOMIC DNA]</scope>
    <source>
        <strain evidence="2 3">DSM 100039</strain>
    </source>
</reference>
<keyword evidence="3" id="KW-1185">Reference proteome</keyword>
<dbReference type="EMBL" id="JACHEF010000021">
    <property type="protein sequence ID" value="MBB6414345.1"/>
    <property type="molecule type" value="Genomic_DNA"/>
</dbReference>
<evidence type="ECO:0000259" key="1">
    <source>
        <dbReference type="Pfam" id="PF00144"/>
    </source>
</evidence>
<feature type="domain" description="Beta-lactamase-related" evidence="1">
    <location>
        <begin position="91"/>
        <end position="271"/>
    </location>
</feature>
<proteinExistence type="predicted"/>
<dbReference type="AlphaFoldDB" id="A0A841PZB3"/>
<feature type="non-terminal residue" evidence="2">
    <location>
        <position position="287"/>
    </location>
</feature>
<dbReference type="Pfam" id="PF00144">
    <property type="entry name" value="Beta-lactamase"/>
    <property type="match status" value="1"/>
</dbReference>
<gene>
    <name evidence="2" type="ORF">HNQ71_007055</name>
</gene>
<sequence>MEEEIVNGIGPDWQPDPMRPGARIIPAKEWDLPPYNRWTFQRAREFVPTAQIWRGRGPVLPLRERSTDIDGIEFEVAGRRSTIREFLDKSFTDGFLVLSRGEVIAERYMNGFTPHCQHTAMSVSKSITGTVFGILVDKGLIDTDSLVTRYLPELESTAYRGATVQHLLDMTAGVLVTGPYTKSGTHAQMLMVAAGWWPMEYPDYPQTTWQLFLKLTEREAPHGERFKYRSPENNLLGFIMERSSGRRFAELISTELWAPMGAEEDAYITVDRGGFPCTDGGFNATLR</sequence>
<dbReference type="PANTHER" id="PTHR43283">
    <property type="entry name" value="BETA-LACTAMASE-RELATED"/>
    <property type="match status" value="1"/>
</dbReference>
<dbReference type="InterPro" id="IPR050789">
    <property type="entry name" value="Diverse_Enzym_Activities"/>
</dbReference>
<dbReference type="Proteomes" id="UP000556329">
    <property type="component" value="Unassembled WGS sequence"/>
</dbReference>
<evidence type="ECO:0000313" key="2">
    <source>
        <dbReference type="EMBL" id="MBB6414345.1"/>
    </source>
</evidence>
<dbReference type="InterPro" id="IPR001466">
    <property type="entry name" value="Beta-lactam-related"/>
</dbReference>